<evidence type="ECO:0000313" key="3">
    <source>
        <dbReference type="Proteomes" id="UP000317856"/>
    </source>
</evidence>
<sequence>MSIASCNIAVNSSNDSISNDDIPCVLNLFRFSNISLLIFFVYFFNVLAVALGIFTFIVSFLLVFFGGIGGAGSGSCSGSGSGSGSGSCSWGAGSGSGSGSCSCSWGAVSCICILFLISSKGKVKTIDCSFIRSCGSLYSICKKSKISFSVLNRRETSFSCFIFVSF</sequence>
<keyword evidence="1" id="KW-0472">Membrane</keyword>
<proteinExistence type="predicted"/>
<evidence type="ECO:0000256" key="1">
    <source>
        <dbReference type="SAM" id="Phobius"/>
    </source>
</evidence>
<keyword evidence="3" id="KW-1185">Reference proteome</keyword>
<dbReference type="GO" id="GO:0016874">
    <property type="term" value="F:ligase activity"/>
    <property type="evidence" value="ECO:0007669"/>
    <property type="project" value="UniProtKB-KW"/>
</dbReference>
<evidence type="ECO:0000313" key="2">
    <source>
        <dbReference type="EMBL" id="QDF45936.1"/>
    </source>
</evidence>
<name>A0A4Y6GT34_9VIRU</name>
<dbReference type="EMBL" id="MH918795">
    <property type="protein sequence ID" value="QDF45936.1"/>
    <property type="molecule type" value="Genomic_DNA"/>
</dbReference>
<protein>
    <submittedName>
        <fullName evidence="2">NAD-dependent DNA ligase</fullName>
    </submittedName>
</protein>
<organism evidence="2">
    <name type="scientific">Chrysochromulina parva virus BQ2</name>
    <dbReference type="NCBI Taxonomy" id="3070831"/>
    <lineage>
        <taxon>Viruses</taxon>
        <taxon>Varidnaviria</taxon>
        <taxon>Bamfordvirae</taxon>
        <taxon>Nucleocytoviricota</taxon>
        <taxon>Megaviricetes</taxon>
        <taxon>Imitervirales</taxon>
        <taxon>Mesomimiviridae</taxon>
        <taxon>Tethysvirus</taxon>
        <taxon>Tethysvirus ontarioense</taxon>
    </lineage>
</organism>
<reference evidence="2" key="1">
    <citation type="journal article" date="2019" name="Front. Microbiol.">
        <title>Genome and Environmental Activity of a Chrysochromulina parva Virus and Its Virophages.</title>
        <authorList>
            <person name="Stough J.M.A."/>
            <person name="Yutin N."/>
            <person name="Chaban Y.V."/>
            <person name="Moniruzzaman M."/>
            <person name="Gann E.R."/>
            <person name="Pound H.L."/>
            <person name="Steffen M.M."/>
            <person name="Black J.N."/>
            <person name="Koonin E.V."/>
            <person name="Wilhelm S.W."/>
            <person name="Short S.M."/>
        </authorList>
    </citation>
    <scope>NUCLEOTIDE SEQUENCE [LARGE SCALE GENOMIC DNA]</scope>
    <source>
        <strain evidence="2">BQ2</strain>
    </source>
</reference>
<keyword evidence="1" id="KW-1133">Transmembrane helix</keyword>
<dbReference type="Proteomes" id="UP000317856">
    <property type="component" value="Segment"/>
</dbReference>
<keyword evidence="1" id="KW-0812">Transmembrane</keyword>
<keyword evidence="2" id="KW-0436">Ligase</keyword>
<feature type="transmembrane region" description="Helical" evidence="1">
    <location>
        <begin position="36"/>
        <end position="65"/>
    </location>
</feature>
<accession>A0A4Y6GT34</accession>